<dbReference type="InterPro" id="IPR016181">
    <property type="entry name" value="Acyl_CoA_acyltransferase"/>
</dbReference>
<dbReference type="EMBL" id="AATP01000002">
    <property type="protein sequence ID" value="EAU41593.1"/>
    <property type="molecule type" value="Genomic_DNA"/>
</dbReference>
<proteinExistence type="predicted"/>
<name>Q0G488_9HYPH</name>
<evidence type="ECO:0000259" key="1">
    <source>
        <dbReference type="Pfam" id="PF13302"/>
    </source>
</evidence>
<dbReference type="SUPFAM" id="SSF55729">
    <property type="entry name" value="Acyl-CoA N-acyltransferases (Nat)"/>
    <property type="match status" value="1"/>
</dbReference>
<dbReference type="Pfam" id="PF13302">
    <property type="entry name" value="Acetyltransf_3"/>
    <property type="match status" value="1"/>
</dbReference>
<dbReference type="PANTHER" id="PTHR43415">
    <property type="entry name" value="SPERMIDINE N(1)-ACETYLTRANSFERASE"/>
    <property type="match status" value="1"/>
</dbReference>
<dbReference type="HOGENOM" id="CLU_1466187_0_0_5"/>
<dbReference type="eggNOG" id="ENOG50349CY">
    <property type="taxonomic scope" value="Bacteria"/>
</dbReference>
<dbReference type="AlphaFoldDB" id="Q0G488"/>
<dbReference type="InterPro" id="IPR000182">
    <property type="entry name" value="GNAT_dom"/>
</dbReference>
<comment type="caution">
    <text evidence="2">The sequence shown here is derived from an EMBL/GenBank/DDBJ whole genome shotgun (WGS) entry which is preliminary data.</text>
</comment>
<organism evidence="2 3">
    <name type="scientific">Fulvimarina pelagi HTCC2506</name>
    <dbReference type="NCBI Taxonomy" id="314231"/>
    <lineage>
        <taxon>Bacteria</taxon>
        <taxon>Pseudomonadati</taxon>
        <taxon>Pseudomonadota</taxon>
        <taxon>Alphaproteobacteria</taxon>
        <taxon>Hyphomicrobiales</taxon>
        <taxon>Aurantimonadaceae</taxon>
        <taxon>Fulvimarina</taxon>
    </lineage>
</organism>
<accession>Q0G488</accession>
<dbReference type="PANTHER" id="PTHR43415:SF3">
    <property type="entry name" value="GNAT-FAMILY ACETYLTRANSFERASE"/>
    <property type="match status" value="1"/>
</dbReference>
<gene>
    <name evidence="2" type="ORF">FP2506_14209</name>
</gene>
<reference evidence="2 3" key="1">
    <citation type="journal article" date="2010" name="J. Bacteriol.">
        <title>Genome sequence of Fulvimarina pelagi HTCC2506T, a Mn(II)-oxidizing alphaproteobacterium possessing an aerobic anoxygenic photosynthetic gene cluster and Xanthorhodopsin.</title>
        <authorList>
            <person name="Kang I."/>
            <person name="Oh H.M."/>
            <person name="Lim S.I."/>
            <person name="Ferriera S."/>
            <person name="Giovannoni S.J."/>
            <person name="Cho J.C."/>
        </authorList>
    </citation>
    <scope>NUCLEOTIDE SEQUENCE [LARGE SCALE GENOMIC DNA]</scope>
    <source>
        <strain evidence="2 3">HTCC2506</strain>
    </source>
</reference>
<dbReference type="Proteomes" id="UP000004310">
    <property type="component" value="Unassembled WGS sequence"/>
</dbReference>
<dbReference type="Gene3D" id="3.40.630.30">
    <property type="match status" value="1"/>
</dbReference>
<dbReference type="GO" id="GO:0016747">
    <property type="term" value="F:acyltransferase activity, transferring groups other than amino-acyl groups"/>
    <property type="evidence" value="ECO:0007669"/>
    <property type="project" value="InterPro"/>
</dbReference>
<feature type="domain" description="N-acetyltransferase" evidence="1">
    <location>
        <begin position="4"/>
        <end position="119"/>
    </location>
</feature>
<evidence type="ECO:0000313" key="2">
    <source>
        <dbReference type="EMBL" id="EAU41593.1"/>
    </source>
</evidence>
<dbReference type="STRING" id="217511.GCA_001463845_02315"/>
<protein>
    <recommendedName>
        <fullName evidence="1">N-acetyltransferase domain-containing protein</fullName>
    </recommendedName>
</protein>
<sequence length="184" mass="20485">MRSSDDLNNLGAWASDPSFAAALNIAPHVYDADALVRYVLAHDNRSRYLLGAFDQSGRHIGCIIFQINQIHRNAVWHIIFGDREERRMTVVAELVVAAMDWLFDTRGIDKVTSRTAAANMVINERQRSLGVRQEGYLKAELLSADGQTRLDQVLWGLTKSDWKGSVRTRLSHLSAPAGSTHGNA</sequence>
<keyword evidence="3" id="KW-1185">Reference proteome</keyword>
<evidence type="ECO:0000313" key="3">
    <source>
        <dbReference type="Proteomes" id="UP000004310"/>
    </source>
</evidence>